<organism evidence="3 4">
    <name type="scientific">Flavivirga amylovorans</name>
    <dbReference type="NCBI Taxonomy" id="870486"/>
    <lineage>
        <taxon>Bacteria</taxon>
        <taxon>Pseudomonadati</taxon>
        <taxon>Bacteroidota</taxon>
        <taxon>Flavobacteriia</taxon>
        <taxon>Flavobacteriales</taxon>
        <taxon>Flavobacteriaceae</taxon>
        <taxon>Flavivirga</taxon>
    </lineage>
</organism>
<dbReference type="SUPFAM" id="SSF56935">
    <property type="entry name" value="Porins"/>
    <property type="match status" value="1"/>
</dbReference>
<dbReference type="SUPFAM" id="SSF49464">
    <property type="entry name" value="Carboxypeptidase regulatory domain-like"/>
    <property type="match status" value="1"/>
</dbReference>
<dbReference type="InterPro" id="IPR008969">
    <property type="entry name" value="CarboxyPept-like_regulatory"/>
</dbReference>
<dbReference type="InterPro" id="IPR023996">
    <property type="entry name" value="TonB-dep_OMP_SusC/RagA"/>
</dbReference>
<dbReference type="InterPro" id="IPR012910">
    <property type="entry name" value="Plug_dom"/>
</dbReference>
<dbReference type="RefSeq" id="WP_303280754.1">
    <property type="nucleotide sequence ID" value="NZ_BAABCZ010000016.1"/>
</dbReference>
<dbReference type="Gene3D" id="2.170.130.10">
    <property type="entry name" value="TonB-dependent receptor, plug domain"/>
    <property type="match status" value="1"/>
</dbReference>
<gene>
    <name evidence="3" type="ORF">Q4Q39_02345</name>
</gene>
<protein>
    <submittedName>
        <fullName evidence="3">SusC/RagA family TonB-linked outer membrane protein</fullName>
    </submittedName>
</protein>
<name>A0ABT8WX42_9FLAO</name>
<sequence length="1000" mass="111014">MIKTKKIYLMVVGIVLLLPLTIKAQNIDDTTVEEDAVLVNISATVTNQSGETLHDVIVIASKSKERSLTNINGLFNITTQEDDILIISRLGYSKKNVYVIEGAIESETIVLKQWGVIDAEEEVYVANSKMPFNRITGSVERISGEELNDFPTHLVTEALAGRLSGVRSTYGQTSPTSESFGINIRNQGSGQLMVDGIPTATLVLTPAEVGEVIVAKDYGSTFMYGTLGAPGSMIVNTKKGLAGDKSIRLRSRTGVRTPTFLPNTMDAAEYARNFNIALANDGLSPAYTQADIDAYQQGTNPVRNPNNNYYNDLVNGVSTYTHVTGDFSGGNEGVQYFSHLGVYNSNGIESVGDGRKLTRLRLNNNVQIKFGEGGTVDVGIGGSFNKRNEPQISSDAAFSTMYNYPANALPYKINDTIFARSRLFGTNLLEDIAHTTTIEDTRRDAFARLGLNLDLDGIAKGLTLKGQVGLYTLNVLTTVLEPTVTTAEPVFTLNPDGSYSNSFTRVRAGLPDFNDEKLGDRVDRSQFVLANLHYDRAFSDNHKLIADFIYSNQKITGSNLVQNTIFRSLGLKLNHMMYNKYVLELKLINAPVRQLSQDERERINYDVGAAWLLHEESFFKNLPWVDFLKFRANYGVQSRPVSQFFLEEDLYDGGGAGSFGIQNRTSGSGGLTRVFTASNLVAPKQDYLSIGLDFQVLNSKINGQLNYFNIRNYDQVIDPNNIYSLLPSGFRPLENYGDSRFRGVDANVNYTHKNKDFTYKLGVNAMYGVGYVTLDNTLTYPSGEQQRNIAGNQGSRILGLEADGIFQNETEIANAAPQLFGEVKPGDIRYKDFNNDGVIDEKDIHEIGRSPRFSVGLNFMAIYKNWSFSVHGDGQLGGKYIESLNWNRGINDYTNELANSWPVSNSLPRLTTLTNTNNYRTSSFWMKSASYFNVRSIMLSYDLPQILLKDLGINEFRFIGSVRNPFIISSSSDRFLPNRDKGYTESPVLRAFELGLQVEF</sequence>
<evidence type="ECO:0000313" key="3">
    <source>
        <dbReference type="EMBL" id="MDO5986233.1"/>
    </source>
</evidence>
<proteinExistence type="predicted"/>
<evidence type="ECO:0000259" key="2">
    <source>
        <dbReference type="Pfam" id="PF07715"/>
    </source>
</evidence>
<feature type="signal peptide" evidence="1">
    <location>
        <begin position="1"/>
        <end position="24"/>
    </location>
</feature>
<feature type="domain" description="TonB-dependent receptor plug" evidence="2">
    <location>
        <begin position="134"/>
        <end position="227"/>
    </location>
</feature>
<evidence type="ECO:0000313" key="4">
    <source>
        <dbReference type="Proteomes" id="UP001176891"/>
    </source>
</evidence>
<accession>A0ABT8WX42</accession>
<dbReference type="Pfam" id="PF07715">
    <property type="entry name" value="Plug"/>
    <property type="match status" value="1"/>
</dbReference>
<reference evidence="3" key="1">
    <citation type="submission" date="2023-07" db="EMBL/GenBank/DDBJ databases">
        <title>Two novel species in the genus Flavivirga.</title>
        <authorList>
            <person name="Kwon K."/>
        </authorList>
    </citation>
    <scope>NUCLEOTIDE SEQUENCE</scope>
    <source>
        <strain evidence="3">KACC 14157</strain>
    </source>
</reference>
<dbReference type="Proteomes" id="UP001176891">
    <property type="component" value="Unassembled WGS sequence"/>
</dbReference>
<dbReference type="EMBL" id="JAUOEM010000001">
    <property type="protein sequence ID" value="MDO5986233.1"/>
    <property type="molecule type" value="Genomic_DNA"/>
</dbReference>
<dbReference type="InterPro" id="IPR037066">
    <property type="entry name" value="Plug_dom_sf"/>
</dbReference>
<dbReference type="NCBIfam" id="TIGR04056">
    <property type="entry name" value="OMP_RagA_SusC"/>
    <property type="match status" value="1"/>
</dbReference>
<comment type="caution">
    <text evidence="3">The sequence shown here is derived from an EMBL/GenBank/DDBJ whole genome shotgun (WGS) entry which is preliminary data.</text>
</comment>
<keyword evidence="1" id="KW-0732">Signal</keyword>
<keyword evidence="4" id="KW-1185">Reference proteome</keyword>
<feature type="chain" id="PRO_5045330030" evidence="1">
    <location>
        <begin position="25"/>
        <end position="1000"/>
    </location>
</feature>
<evidence type="ECO:0000256" key="1">
    <source>
        <dbReference type="SAM" id="SignalP"/>
    </source>
</evidence>